<dbReference type="AlphaFoldDB" id="A0A8J7G7M3"/>
<evidence type="ECO:0000313" key="3">
    <source>
        <dbReference type="Proteomes" id="UP000622653"/>
    </source>
</evidence>
<feature type="transmembrane region" description="Helical" evidence="1">
    <location>
        <begin position="76"/>
        <end position="98"/>
    </location>
</feature>
<accession>A0A8J7G7M3</accession>
<keyword evidence="3" id="KW-1185">Reference proteome</keyword>
<dbReference type="RefSeq" id="WP_194562102.1">
    <property type="nucleotide sequence ID" value="NZ_JADKPV010000001.1"/>
</dbReference>
<dbReference type="Proteomes" id="UP000622653">
    <property type="component" value="Unassembled WGS sequence"/>
</dbReference>
<dbReference type="Pfam" id="PF13346">
    <property type="entry name" value="ABC2_membrane_5"/>
    <property type="match status" value="1"/>
</dbReference>
<name>A0A8J7G7M3_9BACL</name>
<protein>
    <submittedName>
        <fullName evidence="2">ABC-2 transporter permease</fullName>
    </submittedName>
</protein>
<gene>
    <name evidence="2" type="ORF">IRY55_04780</name>
</gene>
<dbReference type="EMBL" id="JADKPV010000001">
    <property type="protein sequence ID" value="MBF4500673.1"/>
    <property type="molecule type" value="Genomic_DNA"/>
</dbReference>
<feature type="transmembrane region" description="Helical" evidence="1">
    <location>
        <begin position="110"/>
        <end position="131"/>
    </location>
</feature>
<proteinExistence type="predicted"/>
<evidence type="ECO:0000313" key="2">
    <source>
        <dbReference type="EMBL" id="MBF4500673.1"/>
    </source>
</evidence>
<keyword evidence="1" id="KW-0812">Transmembrane</keyword>
<keyword evidence="1" id="KW-1133">Transmembrane helix</keyword>
<organism evidence="2 3">
    <name type="scientific">Savagea serpentis</name>
    <dbReference type="NCBI Taxonomy" id="2785297"/>
    <lineage>
        <taxon>Bacteria</taxon>
        <taxon>Bacillati</taxon>
        <taxon>Bacillota</taxon>
        <taxon>Bacilli</taxon>
        <taxon>Bacillales</taxon>
        <taxon>Caryophanaceae</taxon>
        <taxon>Savagea</taxon>
    </lineage>
</organism>
<feature type="transmembrane region" description="Helical" evidence="1">
    <location>
        <begin position="171"/>
        <end position="191"/>
    </location>
</feature>
<reference evidence="2" key="1">
    <citation type="submission" date="2020-11" db="EMBL/GenBank/DDBJ databases">
        <title>Multidrug resistant novel bacterium Savagea serpentis sp. nov., isolated from the scats of a vine snake (Ahaetulla nasuta).</title>
        <authorList>
            <person name="Venkata Ramana V."/>
            <person name="Vikas Patil S."/>
            <person name="Yogita Lugani V."/>
        </authorList>
    </citation>
    <scope>NUCLEOTIDE SEQUENCE</scope>
    <source>
        <strain evidence="2">SN6</strain>
    </source>
</reference>
<comment type="caution">
    <text evidence="2">The sequence shown here is derived from an EMBL/GenBank/DDBJ whole genome shotgun (WGS) entry which is preliminary data.</text>
</comment>
<dbReference type="InterPro" id="IPR025699">
    <property type="entry name" value="ABC2_memb-like"/>
</dbReference>
<evidence type="ECO:0000256" key="1">
    <source>
        <dbReference type="SAM" id="Phobius"/>
    </source>
</evidence>
<sequence length="206" mass="23804">MRLALYKEWMYWKYVIPLLIICSFLVYFVEYGILLPLTFFMTGAIIYQVITERQSKTIELELSLPMSRDEWMTARFLAHFVNLTSFAIAMYGALVVTYNVRAFQELPNPAIMLIWWGITLITMSVVLWLFLRFSTNRAILIFASLYIGSAVIMMAGSKTDSPVLFSTSPSLWNAAVIISVVGLLLYSLSYWMTKRHFRTETIGTKR</sequence>
<keyword evidence="1" id="KW-0472">Membrane</keyword>
<feature type="transmembrane region" description="Helical" evidence="1">
    <location>
        <begin position="138"/>
        <end position="156"/>
    </location>
</feature>
<feature type="transmembrane region" description="Helical" evidence="1">
    <location>
        <begin position="9"/>
        <end position="27"/>
    </location>
</feature>